<feature type="chain" id="PRO_5043616794" description="Lipoprotein" evidence="1">
    <location>
        <begin position="18"/>
        <end position="80"/>
    </location>
</feature>
<dbReference type="Proteomes" id="UP000033099">
    <property type="component" value="Chromosome"/>
</dbReference>
<gene>
    <name evidence="2" type="ORF">VO64_5857</name>
</gene>
<reference evidence="2 3" key="1">
    <citation type="journal article" date="2015" name="Genome Announc.">
        <title>Complete Genome Sequence of Biocontrol Strain Pseudomonas fluorescens LBUM223.</title>
        <authorList>
            <person name="Roquigny R."/>
            <person name="Arseneault T."/>
            <person name="Gadkar V.J."/>
            <person name="Novinscak A."/>
            <person name="Joly D.L."/>
            <person name="Filion M."/>
        </authorList>
    </citation>
    <scope>NUCLEOTIDE SEQUENCE [LARGE SCALE GENOMIC DNA]</scope>
    <source>
        <strain evidence="2 3">LBUM223</strain>
    </source>
</reference>
<protein>
    <recommendedName>
        <fullName evidence="4">Lipoprotein</fullName>
    </recommendedName>
</protein>
<keyword evidence="1" id="KW-0732">Signal</keyword>
<dbReference type="EMBL" id="CP011117">
    <property type="protein sequence ID" value="AKA86403.1"/>
    <property type="molecule type" value="Genomic_DNA"/>
</dbReference>
<accession>A0AAU8TUX8</accession>
<sequence>MRFILVMLLVLSGFAHAGCGSINNDDQRAYCYVKEGNGSCASIKDDDLRATCYVEVGNGSCVSRVFCKCCVELGGVPDFV</sequence>
<evidence type="ECO:0000313" key="3">
    <source>
        <dbReference type="Proteomes" id="UP000033099"/>
    </source>
</evidence>
<name>A0AAU8TUX8_9PSED</name>
<dbReference type="KEGG" id="pfb:VO64_5857"/>
<organism evidence="2 3">
    <name type="scientific">Pseudomonas synxantha</name>
    <dbReference type="NCBI Taxonomy" id="47883"/>
    <lineage>
        <taxon>Bacteria</taxon>
        <taxon>Pseudomonadati</taxon>
        <taxon>Pseudomonadota</taxon>
        <taxon>Gammaproteobacteria</taxon>
        <taxon>Pseudomonadales</taxon>
        <taxon>Pseudomonadaceae</taxon>
        <taxon>Pseudomonas</taxon>
    </lineage>
</organism>
<feature type="signal peptide" evidence="1">
    <location>
        <begin position="1"/>
        <end position="17"/>
    </location>
</feature>
<dbReference type="AlphaFoldDB" id="A0AAU8TUX8"/>
<dbReference type="RefSeq" id="WP_046072394.1">
    <property type="nucleotide sequence ID" value="NZ_CP011117.2"/>
</dbReference>
<evidence type="ECO:0000313" key="2">
    <source>
        <dbReference type="EMBL" id="AKA86403.1"/>
    </source>
</evidence>
<evidence type="ECO:0008006" key="4">
    <source>
        <dbReference type="Google" id="ProtNLM"/>
    </source>
</evidence>
<evidence type="ECO:0000256" key="1">
    <source>
        <dbReference type="SAM" id="SignalP"/>
    </source>
</evidence>
<proteinExistence type="predicted"/>